<feature type="compositionally biased region" description="Low complexity" evidence="1">
    <location>
        <begin position="545"/>
        <end position="574"/>
    </location>
</feature>
<feature type="region of interest" description="Disordered" evidence="1">
    <location>
        <begin position="484"/>
        <end position="604"/>
    </location>
</feature>
<proteinExistence type="predicted"/>
<dbReference type="Proteomes" id="UP000256709">
    <property type="component" value="Unassembled WGS sequence"/>
</dbReference>
<feature type="region of interest" description="Disordered" evidence="1">
    <location>
        <begin position="320"/>
        <end position="343"/>
    </location>
</feature>
<organism evidence="2 3">
    <name type="scientific">Subtercola boreus</name>
    <dbReference type="NCBI Taxonomy" id="120213"/>
    <lineage>
        <taxon>Bacteria</taxon>
        <taxon>Bacillati</taxon>
        <taxon>Actinomycetota</taxon>
        <taxon>Actinomycetes</taxon>
        <taxon>Micrococcales</taxon>
        <taxon>Microbacteriaceae</taxon>
        <taxon>Subtercola</taxon>
    </lineage>
</organism>
<dbReference type="RefSeq" id="WP_116281324.1">
    <property type="nucleotide sequence ID" value="NZ_NBXA01000001.1"/>
</dbReference>
<sequence length="1147" mass="122356">MQYEKHAERLLREGDRLPGGALQRALFDEATRVAGLSDDESLLYRARLRIVASSARTGNTQDLLTNMEWCLDRHLEDSDEFPAALGSAEASAIEAGMTVDLAVEFAAIPPALASSTVHSLETIDESLDELRELLIERVERMPHTEQSQREGDILLTAARAEAFDSCGRERQASEQRTRLKQLLHDHNRTATDGGAVGGSDAGHPAEHPLLRVRGAFSPGRRIAESLLPLLARGQLSDAYLEHLRGYDMLRNEPGQLGTLVLHLRFLLESGSLERGLLLAERHLHWLAADPLDERSSFDALLVIGELLDAICEAATGTVASGSVASGSDASGSGERGPGTTGADRRITAAEHPALVDVWGQLVTPVTAEVLGDACWGAAARRATAFDTRNGTRSFDDQLARAEARSDIRCEALARRDGGGETAPSPSQPTGSTAGLDLATTPWWGEERSTLTSADWLQVAKERASVEDPVGARAALRQAHDLLDREEAERSLPPVADLRGPARARRRSQRGSSRTLDRPHPEVGGSEHPAFDDLVTGAARPGKTISRGSASGAAGPGTEVGTSGTSGTAGTADTVRTADTAGTFGIAGTTDTARGPGGTRPTSVGDSVSVTRCALLDLEIRLAIEQGDLTLAEELASSRVGLLVADGRQDLADVELELGLLMFGVPPQRRSGDLERALTLLRDGEFDADAERGVLNALGELRLREGRSEEAIGYLLAAVALCGHDPDSTIVQRPLALLAHAQLNTAQPAWARATLDRLLRHDLDRAMRARALLMRARVLQQSADLRVALDDADRALSLHLELRYSKGVVDACATLASLLEELGIRAGVVEAWRMAVTEAQNSSGRPVAGHPFPEHLDEHPDLRMLRLRLARALVSAERGDEAAAELLRLYDQSPGDVGGAPGDTVPGDAVSPATTVGHAEILFWLGHAQRLADDDEAAYASWSLALRLTSALRDARGAVRSGLALGRLLLDDDDPDGLDVLKHTLDQARLLTEDPSSEVDALHLLGIAQCAFGDATGLETLDDALDLAARTAFDIDALIAEIAESRARAFDDLGLETEALISSARAARLYERLCDRASAGRSHLFTARLLVTLGRHEEALPVYRRSLDMLPPDTPVVELALQEWHAARASLAAIGAGPSTPQLPGSAS</sequence>
<name>A0A3E0W7E1_9MICO</name>
<protein>
    <submittedName>
        <fullName evidence="2">Uncharacterized protein</fullName>
    </submittedName>
</protein>
<feature type="compositionally biased region" description="Polar residues" evidence="1">
    <location>
        <begin position="423"/>
        <end position="432"/>
    </location>
</feature>
<feature type="region of interest" description="Disordered" evidence="1">
    <location>
        <begin position="414"/>
        <end position="437"/>
    </location>
</feature>
<dbReference type="Gene3D" id="1.25.40.10">
    <property type="entry name" value="Tetratricopeptide repeat domain"/>
    <property type="match status" value="2"/>
</dbReference>
<feature type="compositionally biased region" description="Low complexity" evidence="1">
    <location>
        <begin position="320"/>
        <end position="332"/>
    </location>
</feature>
<gene>
    <name evidence="2" type="ORF">B7R21_00695</name>
</gene>
<evidence type="ECO:0000313" key="3">
    <source>
        <dbReference type="Proteomes" id="UP000256709"/>
    </source>
</evidence>
<dbReference type="EMBL" id="NBXA01000001">
    <property type="protein sequence ID" value="RFA17288.1"/>
    <property type="molecule type" value="Genomic_DNA"/>
</dbReference>
<dbReference type="OrthoDB" id="56388at2"/>
<dbReference type="SUPFAM" id="SSF48452">
    <property type="entry name" value="TPR-like"/>
    <property type="match status" value="3"/>
</dbReference>
<dbReference type="InterPro" id="IPR011990">
    <property type="entry name" value="TPR-like_helical_dom_sf"/>
</dbReference>
<dbReference type="InterPro" id="IPR019734">
    <property type="entry name" value="TPR_rpt"/>
</dbReference>
<dbReference type="AlphaFoldDB" id="A0A3E0W7E1"/>
<dbReference type="SMART" id="SM00028">
    <property type="entry name" value="TPR"/>
    <property type="match status" value="5"/>
</dbReference>
<reference evidence="2 3" key="1">
    <citation type="submission" date="2017-04" db="EMBL/GenBank/DDBJ databases">
        <title>Comparative genome analysis of Subtercola boreus.</title>
        <authorList>
            <person name="Cho Y.-J."/>
            <person name="Cho A."/>
            <person name="Kim O.-S."/>
            <person name="Lee J.-I."/>
        </authorList>
    </citation>
    <scope>NUCLEOTIDE SEQUENCE [LARGE SCALE GENOMIC DNA]</scope>
    <source>
        <strain evidence="2 3">P27444</strain>
    </source>
</reference>
<evidence type="ECO:0000256" key="1">
    <source>
        <dbReference type="SAM" id="MobiDB-lite"/>
    </source>
</evidence>
<accession>A0A3E0W7E1</accession>
<comment type="caution">
    <text evidence="2">The sequence shown here is derived from an EMBL/GenBank/DDBJ whole genome shotgun (WGS) entry which is preliminary data.</text>
</comment>
<evidence type="ECO:0000313" key="2">
    <source>
        <dbReference type="EMBL" id="RFA17288.1"/>
    </source>
</evidence>